<feature type="region of interest" description="Disordered" evidence="6">
    <location>
        <begin position="304"/>
        <end position="323"/>
    </location>
</feature>
<comment type="caution">
    <text evidence="9">The sequence shown here is derived from an EMBL/GenBank/DDBJ whole genome shotgun (WGS) entry which is preliminary data.</text>
</comment>
<gene>
    <name evidence="9" type="ORF">PCOR1329_LOCUS46817</name>
</gene>
<feature type="domain" description="CobW C-terminal" evidence="8">
    <location>
        <begin position="205"/>
        <end position="262"/>
    </location>
</feature>
<evidence type="ECO:0000256" key="2">
    <source>
        <dbReference type="ARBA" id="ARBA00022801"/>
    </source>
</evidence>
<dbReference type="Gene3D" id="3.40.50.300">
    <property type="entry name" value="P-loop containing nucleotide triphosphate hydrolases"/>
    <property type="match status" value="1"/>
</dbReference>
<evidence type="ECO:0000256" key="1">
    <source>
        <dbReference type="ARBA" id="ARBA00022741"/>
    </source>
</evidence>
<evidence type="ECO:0000256" key="4">
    <source>
        <dbReference type="ARBA" id="ARBA00034320"/>
    </source>
</evidence>
<comment type="catalytic activity">
    <reaction evidence="5">
        <text>GTP + H2O = GDP + phosphate + H(+)</text>
        <dbReference type="Rhea" id="RHEA:19669"/>
        <dbReference type="ChEBI" id="CHEBI:15377"/>
        <dbReference type="ChEBI" id="CHEBI:15378"/>
        <dbReference type="ChEBI" id="CHEBI:37565"/>
        <dbReference type="ChEBI" id="CHEBI:43474"/>
        <dbReference type="ChEBI" id="CHEBI:58189"/>
    </reaction>
    <physiologicalReaction direction="left-to-right" evidence="5">
        <dbReference type="Rhea" id="RHEA:19670"/>
    </physiologicalReaction>
</comment>
<name>A0ABN9UAQ4_9DINO</name>
<accession>A0ABN9UAQ4</accession>
<keyword evidence="3" id="KW-0143">Chaperone</keyword>
<dbReference type="Proteomes" id="UP001189429">
    <property type="component" value="Unassembled WGS sequence"/>
</dbReference>
<reference evidence="9" key="1">
    <citation type="submission" date="2023-10" db="EMBL/GenBank/DDBJ databases">
        <authorList>
            <person name="Chen Y."/>
            <person name="Shah S."/>
            <person name="Dougan E. K."/>
            <person name="Thang M."/>
            <person name="Chan C."/>
        </authorList>
    </citation>
    <scope>NUCLEOTIDE SEQUENCE [LARGE SCALE GENOMIC DNA]</scope>
</reference>
<keyword evidence="2" id="KW-0378">Hydrolase</keyword>
<feature type="region of interest" description="Disordered" evidence="6">
    <location>
        <begin position="273"/>
        <end position="296"/>
    </location>
</feature>
<keyword evidence="10" id="KW-1185">Reference proteome</keyword>
<keyword evidence="1" id="KW-0547">Nucleotide-binding</keyword>
<dbReference type="InterPro" id="IPR036627">
    <property type="entry name" value="CobW-likC_sf"/>
</dbReference>
<dbReference type="InterPro" id="IPR027417">
    <property type="entry name" value="P-loop_NTPase"/>
</dbReference>
<dbReference type="PANTHER" id="PTHR13748:SF70">
    <property type="entry name" value="COBW_HYPB_UREG NUCLEOTIDE-BINDING DOMAIN-CONTAINING PROTEIN"/>
    <property type="match status" value="1"/>
</dbReference>
<evidence type="ECO:0000259" key="8">
    <source>
        <dbReference type="Pfam" id="PF07683"/>
    </source>
</evidence>
<dbReference type="Gene3D" id="3.30.1220.10">
    <property type="entry name" value="CobW-like, C-terminal domain"/>
    <property type="match status" value="1"/>
</dbReference>
<evidence type="ECO:0000313" key="10">
    <source>
        <dbReference type="Proteomes" id="UP001189429"/>
    </source>
</evidence>
<evidence type="ECO:0000313" key="9">
    <source>
        <dbReference type="EMBL" id="CAK0856423.1"/>
    </source>
</evidence>
<evidence type="ECO:0000256" key="3">
    <source>
        <dbReference type="ARBA" id="ARBA00023186"/>
    </source>
</evidence>
<proteinExistence type="inferred from homology"/>
<dbReference type="Pfam" id="PF02492">
    <property type="entry name" value="cobW"/>
    <property type="match status" value="1"/>
</dbReference>
<dbReference type="InterPro" id="IPR003495">
    <property type="entry name" value="CobW/HypB/UreG_nucleotide-bd"/>
</dbReference>
<dbReference type="Pfam" id="PF07683">
    <property type="entry name" value="CobW_C"/>
    <property type="match status" value="1"/>
</dbReference>
<dbReference type="PANTHER" id="PTHR13748">
    <property type="entry name" value="COBW-RELATED"/>
    <property type="match status" value="1"/>
</dbReference>
<evidence type="ECO:0000256" key="5">
    <source>
        <dbReference type="ARBA" id="ARBA00049117"/>
    </source>
</evidence>
<evidence type="ECO:0000256" key="6">
    <source>
        <dbReference type="SAM" id="MobiDB-lite"/>
    </source>
</evidence>
<evidence type="ECO:0008006" key="11">
    <source>
        <dbReference type="Google" id="ProtNLM"/>
    </source>
</evidence>
<sequence>MQSAGQTTTEIAANAFYAWAVRSQVFCYYTRSLPLRALSLAILPFHAQPEEGQVRPHPHRDHRSMADPAPVAQTFFVDEDVKAAYESWTRSSPSWTLSTSSLPRISEQRPEGVENEALEQVAFADRILLNKVDLVDDAEKEQVKECLRRINKYADIIETQQSAIDVKAILGIKRFDLARVLDRVRRRVPERRRRAPARRHDFRVGIQFDGALDLPRLNAWLSRLLEKQGVDIFRSKGVLNIEGTEARYVFQGVHMLMGFSSSADSDVRPWSARGAANEQAGVHRPQSGSGAAGEQLQGLRGLLSRRRTRGSRPPPPRVRVFGGGWALRSRAAAAEGGAKTLQAATSPP</sequence>
<dbReference type="EMBL" id="CAUYUJ010015633">
    <property type="protein sequence ID" value="CAK0856423.1"/>
    <property type="molecule type" value="Genomic_DNA"/>
</dbReference>
<comment type="similarity">
    <text evidence="4">Belongs to the SIMIBI class G3E GTPase family. ZNG1 subfamily.</text>
</comment>
<organism evidence="9 10">
    <name type="scientific">Prorocentrum cordatum</name>
    <dbReference type="NCBI Taxonomy" id="2364126"/>
    <lineage>
        <taxon>Eukaryota</taxon>
        <taxon>Sar</taxon>
        <taxon>Alveolata</taxon>
        <taxon>Dinophyceae</taxon>
        <taxon>Prorocentrales</taxon>
        <taxon>Prorocentraceae</taxon>
        <taxon>Prorocentrum</taxon>
    </lineage>
</organism>
<dbReference type="SUPFAM" id="SSF90002">
    <property type="entry name" value="Hypothetical protein YjiA, C-terminal domain"/>
    <property type="match status" value="1"/>
</dbReference>
<dbReference type="InterPro" id="IPR011629">
    <property type="entry name" value="CobW-like_C"/>
</dbReference>
<dbReference type="InterPro" id="IPR051316">
    <property type="entry name" value="Zinc-reg_GTPase_activator"/>
</dbReference>
<feature type="non-terminal residue" evidence="9">
    <location>
        <position position="348"/>
    </location>
</feature>
<evidence type="ECO:0000259" key="7">
    <source>
        <dbReference type="Pfam" id="PF02492"/>
    </source>
</evidence>
<feature type="domain" description="CobW/HypB/UreG nucleotide-binding" evidence="7">
    <location>
        <begin position="65"/>
        <end position="157"/>
    </location>
</feature>
<protein>
    <recommendedName>
        <fullName evidence="11">CobW C-terminal domain-containing protein</fullName>
    </recommendedName>
</protein>